<proteinExistence type="predicted"/>
<dbReference type="Proteomes" id="UP000567179">
    <property type="component" value="Unassembled WGS sequence"/>
</dbReference>
<feature type="compositionally biased region" description="Polar residues" evidence="1">
    <location>
        <begin position="34"/>
        <end position="50"/>
    </location>
</feature>
<dbReference type="PANTHER" id="PTHR34213:SF2">
    <property type="entry name" value="NUCLEAR TRANSPORT FACTOR 2 (NTF2) FAMILY PROTEIN"/>
    <property type="match status" value="1"/>
</dbReference>
<accession>A0A8H5EUQ5</accession>
<reference evidence="2 3" key="1">
    <citation type="journal article" date="2020" name="ISME J.">
        <title>Uncovering the hidden diversity of litter-decomposition mechanisms in mushroom-forming fungi.</title>
        <authorList>
            <person name="Floudas D."/>
            <person name="Bentzer J."/>
            <person name="Ahren D."/>
            <person name="Johansson T."/>
            <person name="Persson P."/>
            <person name="Tunlid A."/>
        </authorList>
    </citation>
    <scope>NUCLEOTIDE SEQUENCE [LARGE SCALE GENOMIC DNA]</scope>
    <source>
        <strain evidence="2 3">CBS 101986</strain>
    </source>
</reference>
<protein>
    <submittedName>
        <fullName evidence="2">Uncharacterized protein</fullName>
    </submittedName>
</protein>
<dbReference type="AlphaFoldDB" id="A0A8H5EUQ5"/>
<organism evidence="2 3">
    <name type="scientific">Psilocybe cf. subviscida</name>
    <dbReference type="NCBI Taxonomy" id="2480587"/>
    <lineage>
        <taxon>Eukaryota</taxon>
        <taxon>Fungi</taxon>
        <taxon>Dikarya</taxon>
        <taxon>Basidiomycota</taxon>
        <taxon>Agaricomycotina</taxon>
        <taxon>Agaricomycetes</taxon>
        <taxon>Agaricomycetidae</taxon>
        <taxon>Agaricales</taxon>
        <taxon>Agaricineae</taxon>
        <taxon>Strophariaceae</taxon>
        <taxon>Psilocybe</taxon>
    </lineage>
</organism>
<comment type="caution">
    <text evidence="2">The sequence shown here is derived from an EMBL/GenBank/DDBJ whole genome shotgun (WGS) entry which is preliminary data.</text>
</comment>
<dbReference type="PANTHER" id="PTHR34213">
    <property type="entry name" value="NUCLEAR TRANSPORT FACTOR 2 (NTF2) FAMILY PROTEIN"/>
    <property type="match status" value="1"/>
</dbReference>
<evidence type="ECO:0000313" key="2">
    <source>
        <dbReference type="EMBL" id="KAF5312748.1"/>
    </source>
</evidence>
<feature type="region of interest" description="Disordered" evidence="1">
    <location>
        <begin position="34"/>
        <end position="70"/>
    </location>
</feature>
<evidence type="ECO:0000313" key="3">
    <source>
        <dbReference type="Proteomes" id="UP000567179"/>
    </source>
</evidence>
<keyword evidence="3" id="KW-1185">Reference proteome</keyword>
<sequence>MLRLLRINPLYSFNSTNCAFAARSTVTKPRNLNQRRTMSSNTKADNSSELNAAGLRPEESKALAERSMQPHEGPIVQAIKEMYSCKPTNTTFDIYAPNAVFHDPIGIAEGVGSIRNQFVGLAKIFDRADIPKFRILQNPSTVPPHTILIDQDVAYFRKDSNNTPTKTVNSLLTIKLDPASVESNNPKILSHNEEWDHKKTTSSEDGFFGMLNEGRKKMAAGLTDLFVGNKDAPDIKSKN</sequence>
<dbReference type="EMBL" id="JAACJJ010000056">
    <property type="protein sequence ID" value="KAF5312748.1"/>
    <property type="molecule type" value="Genomic_DNA"/>
</dbReference>
<evidence type="ECO:0000256" key="1">
    <source>
        <dbReference type="SAM" id="MobiDB-lite"/>
    </source>
</evidence>
<dbReference type="OrthoDB" id="2400485at2759"/>
<name>A0A8H5EUQ5_9AGAR</name>
<gene>
    <name evidence="2" type="ORF">D9619_002590</name>
</gene>